<feature type="transmembrane region" description="Helical" evidence="1">
    <location>
        <begin position="157"/>
        <end position="180"/>
    </location>
</feature>
<protein>
    <submittedName>
        <fullName evidence="2">Uncharacterized protein</fullName>
    </submittedName>
</protein>
<feature type="transmembrane region" description="Helical" evidence="1">
    <location>
        <begin position="192"/>
        <end position="208"/>
    </location>
</feature>
<organism evidence="2 3">
    <name type="scientific">Listeria kieliensis</name>
    <dbReference type="NCBI Taxonomy" id="1621700"/>
    <lineage>
        <taxon>Bacteria</taxon>
        <taxon>Bacillati</taxon>
        <taxon>Bacillota</taxon>
        <taxon>Bacilli</taxon>
        <taxon>Bacillales</taxon>
        <taxon>Listeriaceae</taxon>
        <taxon>Listeria</taxon>
    </lineage>
</organism>
<dbReference type="Proteomes" id="UP000257055">
    <property type="component" value="Unassembled WGS sequence"/>
</dbReference>
<keyword evidence="1" id="KW-0812">Transmembrane</keyword>
<dbReference type="Pfam" id="PF13425">
    <property type="entry name" value="O-antigen_lig"/>
    <property type="match status" value="1"/>
</dbReference>
<feature type="transmembrane region" description="Helical" evidence="1">
    <location>
        <begin position="59"/>
        <end position="80"/>
    </location>
</feature>
<dbReference type="EMBL" id="LARY01000002">
    <property type="protein sequence ID" value="RDX00842.1"/>
    <property type="molecule type" value="Genomic_DNA"/>
</dbReference>
<accession>A0A3D8TQB8</accession>
<feature type="transmembrane region" description="Helical" evidence="1">
    <location>
        <begin position="123"/>
        <end position="145"/>
    </location>
</feature>
<feature type="transmembrane region" description="Helical" evidence="1">
    <location>
        <begin position="214"/>
        <end position="230"/>
    </location>
</feature>
<reference evidence="3" key="1">
    <citation type="submission" date="2015-04" db="EMBL/GenBank/DDBJ databases">
        <authorList>
            <person name="Schardt J."/>
            <person name="Mueller-Herbst S."/>
            <person name="Scherer S."/>
            <person name="Huptas C."/>
        </authorList>
    </citation>
    <scope>NUCLEOTIDE SEQUENCE [LARGE SCALE GENOMIC DNA]</scope>
    <source>
        <strain evidence="3">Kiel-L1</strain>
    </source>
</reference>
<dbReference type="InterPro" id="IPR049504">
    <property type="entry name" value="O-antigen_lig"/>
</dbReference>
<feature type="transmembrane region" description="Helical" evidence="1">
    <location>
        <begin position="367"/>
        <end position="384"/>
    </location>
</feature>
<dbReference type="RefSeq" id="WP_115753085.1">
    <property type="nucleotide sequence ID" value="NZ_LARY01000002.1"/>
</dbReference>
<sequence>MKYRRIFIGLFVIFPWIDFLNGFFLSMNHNVPIGVFYRITCLIFLLVAIFRKGIARSNFSILTISIIGLLIIELFLQTIFLQMSINEVFENMIMLIKCMIWLLMPYFVYQYRTFFTVQDFEKISFYISLFFALCLLVPYFCGFGNTTYSDGAGYKGFFYATNDTTFAFIFALTFIGWYLLAYFKEWHIVKRLFLLVLYTALFACLFLLGTKSGIIWGILLTTYNLFSFLFKKTTEVASFTKLLTGFTFIPALFYLFYEGIDKIIQGLSDVITRLTYFFRLFDGNLLTFITSSRSTFLAASWEQFTQENSPIFYFIGYGFSYRMKNWGIGDNVEMDLFDTLFSLGLIGLGLVLLLFSYYICLMIQNRIKNIFSFLFFIAIIYAFFAGHIFYSALCSTILGIICSALLLMKKE</sequence>
<evidence type="ECO:0000313" key="2">
    <source>
        <dbReference type="EMBL" id="RDX00842.1"/>
    </source>
</evidence>
<gene>
    <name evidence="2" type="ORF">UR08_07660</name>
</gene>
<evidence type="ECO:0000256" key="1">
    <source>
        <dbReference type="SAM" id="Phobius"/>
    </source>
</evidence>
<feature type="transmembrane region" description="Helical" evidence="1">
    <location>
        <begin position="31"/>
        <end position="50"/>
    </location>
</feature>
<keyword evidence="1" id="KW-1133">Transmembrane helix</keyword>
<keyword evidence="1" id="KW-0472">Membrane</keyword>
<feature type="transmembrane region" description="Helical" evidence="1">
    <location>
        <begin position="340"/>
        <end position="360"/>
    </location>
</feature>
<feature type="transmembrane region" description="Helical" evidence="1">
    <location>
        <begin position="242"/>
        <end position="260"/>
    </location>
</feature>
<feature type="transmembrane region" description="Helical" evidence="1">
    <location>
        <begin position="7"/>
        <end position="25"/>
    </location>
</feature>
<name>A0A3D8TQB8_9LIST</name>
<evidence type="ECO:0000313" key="3">
    <source>
        <dbReference type="Proteomes" id="UP000257055"/>
    </source>
</evidence>
<keyword evidence="3" id="KW-1185">Reference proteome</keyword>
<feature type="transmembrane region" description="Helical" evidence="1">
    <location>
        <begin position="92"/>
        <end position="111"/>
    </location>
</feature>
<dbReference type="AlphaFoldDB" id="A0A3D8TQB8"/>
<proteinExistence type="predicted"/>
<comment type="caution">
    <text evidence="2">The sequence shown here is derived from an EMBL/GenBank/DDBJ whole genome shotgun (WGS) entry which is preliminary data.</text>
</comment>